<keyword evidence="6" id="KW-0378">Hydrolase</keyword>
<dbReference type="AlphaFoldDB" id="A0A3A4F5Q7"/>
<keyword evidence="13" id="KW-1185">Reference proteome</keyword>
<comment type="catalytic activity">
    <reaction evidence="11">
        <text>S-methyl-5'-thioadenosine + phosphate = 5-(methylsulfanyl)-alpha-D-ribose 1-phosphate + adenine</text>
        <dbReference type="Rhea" id="RHEA:11852"/>
        <dbReference type="ChEBI" id="CHEBI:16708"/>
        <dbReference type="ChEBI" id="CHEBI:17509"/>
        <dbReference type="ChEBI" id="CHEBI:43474"/>
        <dbReference type="ChEBI" id="CHEBI:58533"/>
        <dbReference type="EC" id="2.4.2.28"/>
    </reaction>
    <physiologicalReaction direction="left-to-right" evidence="11">
        <dbReference type="Rhea" id="RHEA:11853"/>
    </physiologicalReaction>
</comment>
<dbReference type="Proteomes" id="UP000266615">
    <property type="component" value="Unassembled WGS sequence"/>
</dbReference>
<dbReference type="InterPro" id="IPR038371">
    <property type="entry name" value="Cu_polyphenol_OxRdtase_sf"/>
</dbReference>
<dbReference type="OrthoDB" id="4279at2"/>
<dbReference type="PANTHER" id="PTHR30616">
    <property type="entry name" value="UNCHARACTERIZED PROTEIN YFIH"/>
    <property type="match status" value="1"/>
</dbReference>
<comment type="catalytic activity">
    <reaction evidence="9">
        <text>adenosine + H2O + H(+) = inosine + NH4(+)</text>
        <dbReference type="Rhea" id="RHEA:24408"/>
        <dbReference type="ChEBI" id="CHEBI:15377"/>
        <dbReference type="ChEBI" id="CHEBI:15378"/>
        <dbReference type="ChEBI" id="CHEBI:16335"/>
        <dbReference type="ChEBI" id="CHEBI:17596"/>
        <dbReference type="ChEBI" id="CHEBI:28938"/>
        <dbReference type="EC" id="3.5.4.4"/>
    </reaction>
    <physiologicalReaction direction="left-to-right" evidence="9">
        <dbReference type="Rhea" id="RHEA:24409"/>
    </physiologicalReaction>
</comment>
<evidence type="ECO:0000256" key="3">
    <source>
        <dbReference type="ARBA" id="ARBA00007353"/>
    </source>
</evidence>
<gene>
    <name evidence="12" type="ORF">D3250_04675</name>
</gene>
<evidence type="ECO:0000256" key="9">
    <source>
        <dbReference type="ARBA" id="ARBA00047989"/>
    </source>
</evidence>
<dbReference type="GO" id="GO:0016787">
    <property type="term" value="F:hydrolase activity"/>
    <property type="evidence" value="ECO:0007669"/>
    <property type="project" value="UniProtKB-KW"/>
</dbReference>
<organism evidence="12 13">
    <name type="scientific">Nesterenkonia natronophila</name>
    <dbReference type="NCBI Taxonomy" id="2174932"/>
    <lineage>
        <taxon>Bacteria</taxon>
        <taxon>Bacillati</taxon>
        <taxon>Actinomycetota</taxon>
        <taxon>Actinomycetes</taxon>
        <taxon>Micrococcales</taxon>
        <taxon>Micrococcaceae</taxon>
        <taxon>Nesterenkonia</taxon>
    </lineage>
</organism>
<evidence type="ECO:0000256" key="7">
    <source>
        <dbReference type="ARBA" id="ARBA00022833"/>
    </source>
</evidence>
<evidence type="ECO:0000256" key="4">
    <source>
        <dbReference type="ARBA" id="ARBA00022679"/>
    </source>
</evidence>
<keyword evidence="8" id="KW-0186">Copper</keyword>
<dbReference type="SUPFAM" id="SSF64438">
    <property type="entry name" value="CNF1/YfiH-like putative cysteine hydrolases"/>
    <property type="match status" value="1"/>
</dbReference>
<comment type="caution">
    <text evidence="12">The sequence shown here is derived from an EMBL/GenBank/DDBJ whole genome shotgun (WGS) entry which is preliminary data.</text>
</comment>
<keyword evidence="5" id="KW-0479">Metal-binding</keyword>
<keyword evidence="7" id="KW-0862">Zinc</keyword>
<evidence type="ECO:0000256" key="5">
    <source>
        <dbReference type="ARBA" id="ARBA00022723"/>
    </source>
</evidence>
<reference evidence="12 13" key="1">
    <citation type="submission" date="2018-09" db="EMBL/GenBank/DDBJ databases">
        <title>Nesterenkonia natronophila sp. nov., an alkaliphilic actinobacteriume isolated from a soda lake, and emended description of the genus Nesterenkonia.</title>
        <authorList>
            <person name="Menes R.J."/>
            <person name="Iriarte A."/>
        </authorList>
    </citation>
    <scope>NUCLEOTIDE SEQUENCE [LARGE SCALE GENOMIC DNA]</scope>
    <source>
        <strain evidence="12 13">M8</strain>
    </source>
</reference>
<comment type="function">
    <text evidence="2">Purine nucleoside enzyme that catalyzes the phosphorolysis of adenosine and inosine nucleosides, yielding D-ribose 1-phosphate and the respective free bases, adenine and hypoxanthine. Also catalyzes the phosphorolysis of S-methyl-5'-thioadenosine into adenine and S-methyl-5-thio-alpha-D-ribose 1-phosphate. Also has adenosine deaminase activity.</text>
</comment>
<dbReference type="GO" id="GO:0017061">
    <property type="term" value="F:S-methyl-5-thioadenosine phosphorylase activity"/>
    <property type="evidence" value="ECO:0007669"/>
    <property type="project" value="UniProtKB-EC"/>
</dbReference>
<sequence length="236" mass="25006">MSLLWWQEVVGRFRLGFTSLAAGNLAHHVGRGDAAANRRGLEDRLGLPPGTFRYLNQVHSTQVVDASLTESTVTGDAWVSPKGSDSLAILVADCLPVLFWAAREDGTQLSAAAHAGRGGLLRGVLESTVRALRHHGATHITAWIGPGACAECYEVPQEMFGQLTADRPALASSTRWGTPALNLRAESRAVLEPLGVTVWDAAGCTIEDPDLFSHRGSKASGAPEGRIAGLIWPAAL</sequence>
<evidence type="ECO:0000256" key="6">
    <source>
        <dbReference type="ARBA" id="ARBA00022801"/>
    </source>
</evidence>
<dbReference type="GO" id="GO:0005507">
    <property type="term" value="F:copper ion binding"/>
    <property type="evidence" value="ECO:0007669"/>
    <property type="project" value="TreeGrafter"/>
</dbReference>
<name>A0A3A4F5Q7_9MICC</name>
<dbReference type="RefSeq" id="WP_119902135.1">
    <property type="nucleotide sequence ID" value="NZ_QYZP01000001.1"/>
</dbReference>
<evidence type="ECO:0000256" key="2">
    <source>
        <dbReference type="ARBA" id="ARBA00003215"/>
    </source>
</evidence>
<proteinExistence type="inferred from homology"/>
<evidence type="ECO:0000256" key="8">
    <source>
        <dbReference type="ARBA" id="ARBA00023008"/>
    </source>
</evidence>
<evidence type="ECO:0000256" key="1">
    <source>
        <dbReference type="ARBA" id="ARBA00000553"/>
    </source>
</evidence>
<dbReference type="InterPro" id="IPR003730">
    <property type="entry name" value="Cu_polyphenol_OxRdtase"/>
</dbReference>
<evidence type="ECO:0000256" key="11">
    <source>
        <dbReference type="ARBA" id="ARBA00049893"/>
    </source>
</evidence>
<dbReference type="PANTHER" id="PTHR30616:SF2">
    <property type="entry name" value="PURINE NUCLEOSIDE PHOSPHORYLASE LACC1"/>
    <property type="match status" value="1"/>
</dbReference>
<evidence type="ECO:0000313" key="12">
    <source>
        <dbReference type="EMBL" id="RJN33091.1"/>
    </source>
</evidence>
<comment type="catalytic activity">
    <reaction evidence="1">
        <text>inosine + phosphate = alpha-D-ribose 1-phosphate + hypoxanthine</text>
        <dbReference type="Rhea" id="RHEA:27646"/>
        <dbReference type="ChEBI" id="CHEBI:17368"/>
        <dbReference type="ChEBI" id="CHEBI:17596"/>
        <dbReference type="ChEBI" id="CHEBI:43474"/>
        <dbReference type="ChEBI" id="CHEBI:57720"/>
        <dbReference type="EC" id="2.4.2.1"/>
    </reaction>
    <physiologicalReaction direction="left-to-right" evidence="1">
        <dbReference type="Rhea" id="RHEA:27647"/>
    </physiologicalReaction>
</comment>
<accession>A0A3A4F5Q7</accession>
<protein>
    <submittedName>
        <fullName evidence="12">Laccase domain-containing protein</fullName>
    </submittedName>
</protein>
<dbReference type="CDD" id="cd16833">
    <property type="entry name" value="YfiH"/>
    <property type="match status" value="1"/>
</dbReference>
<evidence type="ECO:0000313" key="13">
    <source>
        <dbReference type="Proteomes" id="UP000266615"/>
    </source>
</evidence>
<dbReference type="Pfam" id="PF02578">
    <property type="entry name" value="Cu-oxidase_4"/>
    <property type="match status" value="1"/>
</dbReference>
<comment type="catalytic activity">
    <reaction evidence="10">
        <text>adenosine + phosphate = alpha-D-ribose 1-phosphate + adenine</text>
        <dbReference type="Rhea" id="RHEA:27642"/>
        <dbReference type="ChEBI" id="CHEBI:16335"/>
        <dbReference type="ChEBI" id="CHEBI:16708"/>
        <dbReference type="ChEBI" id="CHEBI:43474"/>
        <dbReference type="ChEBI" id="CHEBI:57720"/>
        <dbReference type="EC" id="2.4.2.1"/>
    </reaction>
    <physiologicalReaction direction="left-to-right" evidence="10">
        <dbReference type="Rhea" id="RHEA:27643"/>
    </physiologicalReaction>
</comment>
<comment type="similarity">
    <text evidence="3">Belongs to the purine nucleoside phosphorylase YfiH/LACC1 family.</text>
</comment>
<dbReference type="EMBL" id="QYZP01000001">
    <property type="protein sequence ID" value="RJN33091.1"/>
    <property type="molecule type" value="Genomic_DNA"/>
</dbReference>
<keyword evidence="4" id="KW-0808">Transferase</keyword>
<evidence type="ECO:0000256" key="10">
    <source>
        <dbReference type="ARBA" id="ARBA00048968"/>
    </source>
</evidence>
<dbReference type="Gene3D" id="3.60.140.10">
    <property type="entry name" value="CNF1/YfiH-like putative cysteine hydrolases"/>
    <property type="match status" value="1"/>
</dbReference>
<dbReference type="InterPro" id="IPR011324">
    <property type="entry name" value="Cytotoxic_necrot_fac-like_cat"/>
</dbReference>